<sequence>MWCRGKASVNLTGGDFRCTERHPYYDKNHHVNQRFRFAVLSRCRKGDFTPFCHIYNDERRLFCETYSLWKPRRICVCHLYVATSSNGQSLVVEPALPT</sequence>
<keyword evidence="2" id="KW-1185">Reference proteome</keyword>
<evidence type="ECO:0000313" key="1">
    <source>
        <dbReference type="EMBL" id="KAK3931652.1"/>
    </source>
</evidence>
<dbReference type="AlphaFoldDB" id="A0AAE1I182"/>
<reference evidence="1" key="2">
    <citation type="journal article" date="2023" name="BMC Genomics">
        <title>Pest status, molecular evolution, and epigenetic factors derived from the genome assembly of Frankliniella fusca, a thysanopteran phytovirus vector.</title>
        <authorList>
            <person name="Catto M.A."/>
            <person name="Labadie P.E."/>
            <person name="Jacobson A.L."/>
            <person name="Kennedy G.G."/>
            <person name="Srinivasan R."/>
            <person name="Hunt B.G."/>
        </authorList>
    </citation>
    <scope>NUCLEOTIDE SEQUENCE</scope>
    <source>
        <strain evidence="1">PL_HMW_Pooled</strain>
    </source>
</reference>
<reference evidence="1" key="1">
    <citation type="submission" date="2021-07" db="EMBL/GenBank/DDBJ databases">
        <authorList>
            <person name="Catto M.A."/>
            <person name="Jacobson A."/>
            <person name="Kennedy G."/>
            <person name="Labadie P."/>
            <person name="Hunt B.G."/>
            <person name="Srinivasan R."/>
        </authorList>
    </citation>
    <scope>NUCLEOTIDE SEQUENCE</scope>
    <source>
        <strain evidence="1">PL_HMW_Pooled</strain>
        <tissue evidence="1">Head</tissue>
    </source>
</reference>
<protein>
    <submittedName>
        <fullName evidence="1">Otogelin</fullName>
    </submittedName>
</protein>
<dbReference type="Proteomes" id="UP001219518">
    <property type="component" value="Unassembled WGS sequence"/>
</dbReference>
<accession>A0AAE1I182</accession>
<dbReference type="EMBL" id="JAHWGI010001427">
    <property type="protein sequence ID" value="KAK3931652.1"/>
    <property type="molecule type" value="Genomic_DNA"/>
</dbReference>
<gene>
    <name evidence="1" type="ORF">KUF71_007467</name>
</gene>
<comment type="caution">
    <text evidence="1">The sequence shown here is derived from an EMBL/GenBank/DDBJ whole genome shotgun (WGS) entry which is preliminary data.</text>
</comment>
<name>A0AAE1I182_9NEOP</name>
<organism evidence="1 2">
    <name type="scientific">Frankliniella fusca</name>
    <dbReference type="NCBI Taxonomy" id="407009"/>
    <lineage>
        <taxon>Eukaryota</taxon>
        <taxon>Metazoa</taxon>
        <taxon>Ecdysozoa</taxon>
        <taxon>Arthropoda</taxon>
        <taxon>Hexapoda</taxon>
        <taxon>Insecta</taxon>
        <taxon>Pterygota</taxon>
        <taxon>Neoptera</taxon>
        <taxon>Paraneoptera</taxon>
        <taxon>Thysanoptera</taxon>
        <taxon>Terebrantia</taxon>
        <taxon>Thripoidea</taxon>
        <taxon>Thripidae</taxon>
        <taxon>Frankliniella</taxon>
    </lineage>
</organism>
<evidence type="ECO:0000313" key="2">
    <source>
        <dbReference type="Proteomes" id="UP001219518"/>
    </source>
</evidence>
<proteinExistence type="predicted"/>